<feature type="transmembrane region" description="Helical" evidence="1">
    <location>
        <begin position="208"/>
        <end position="232"/>
    </location>
</feature>
<organism evidence="2 3">
    <name type="scientific">Mollisia scopiformis</name>
    <name type="common">Conifer needle endophyte fungus</name>
    <name type="synonym">Phialocephala scopiformis</name>
    <dbReference type="NCBI Taxonomy" id="149040"/>
    <lineage>
        <taxon>Eukaryota</taxon>
        <taxon>Fungi</taxon>
        <taxon>Dikarya</taxon>
        <taxon>Ascomycota</taxon>
        <taxon>Pezizomycotina</taxon>
        <taxon>Leotiomycetes</taxon>
        <taxon>Helotiales</taxon>
        <taxon>Mollisiaceae</taxon>
        <taxon>Mollisia</taxon>
    </lineage>
</organism>
<name>A0A194XH86_MOLSC</name>
<feature type="transmembrane region" description="Helical" evidence="1">
    <location>
        <begin position="1312"/>
        <end position="1333"/>
    </location>
</feature>
<dbReference type="RefSeq" id="XP_018073844.1">
    <property type="nucleotide sequence ID" value="XM_018221953.1"/>
</dbReference>
<feature type="transmembrane region" description="Helical" evidence="1">
    <location>
        <begin position="559"/>
        <end position="579"/>
    </location>
</feature>
<feature type="transmembrane region" description="Helical" evidence="1">
    <location>
        <begin position="672"/>
        <end position="693"/>
    </location>
</feature>
<dbReference type="KEGG" id="psco:LY89DRAFT_773942"/>
<dbReference type="Pfam" id="PF11915">
    <property type="entry name" value="DUF3433"/>
    <property type="match status" value="2"/>
</dbReference>
<protein>
    <submittedName>
        <fullName evidence="2">Uncharacterized protein</fullName>
    </submittedName>
</protein>
<dbReference type="PANTHER" id="PTHR37544:SF1">
    <property type="entry name" value="PHOSPHORIBOSYLAMINOIMIDAZOLE-SUCCINOCARBOXAMIDE SYNTHASE"/>
    <property type="match status" value="1"/>
</dbReference>
<dbReference type="Proteomes" id="UP000070700">
    <property type="component" value="Unassembled WGS sequence"/>
</dbReference>
<sequence length="1334" mass="147510">MLNETPQREFEMETNMMLSLSNASSEIVGALIQKGGNDVYHEHCSSHPCLPLLFNWSSVCIDKVFNMRLFSFQKGKTLHGFDETTDDEQGQRPLWLPIYLHRYYLFCLAVIFMIMIVALEILHYLSTHNHGLATTTGNEHYLWTYGPTAVLTIFTAFWGQVEYWTKHVMPFQVLATSSSPAEDNILLDYLSPMTFIALYKAIRASHYPVAVSITGSLLLRALIIFSTGLLNLEQQIIMTQTQLTVLDRFNFTTNNSNTTSTVDLTSEIWAIKAYNLSFPFGTTDTYTSQSIKPLADNANTTWTTELDVFSAGLEQCEPFNWTYADPNHPYAGPIPGLANPPQYINVWSPSCYMHNVSLFYEPVWTPPVWNAQLQYQNCTNTTGKGDPGRLLMSLSFSLQYNDSGLYAPPTDYLRNLSGLLCRPTLSIAKRTVSGFVNSSIKISDSTMPGLSTTTNVPNYMVMPLLTQLVQMRADDTDITTYYDGGISAWFALLNETVPQKDVTAWANSQLLGSVSQLVFPTVAAQVAKQYFMDAVSEVQPGALGHIQNRLCIEPLSLRLMEAGLALVAITSILLALYPFKRLPRPFGSIGALALIIARSPILQQLLRGTGALSLASLKTKLQRSSFTTSPVRTTSTFCIDVQREVDTQDSIGFFGPDARGLEDRWHPVPVIFLFRSGTVVGPLLLIAILEALYRYSESNSGLIDAPANEYAKYAWLYLPALVMYALGTLYLVLDSFSKTIHPYQKLARGSANRQALMEDHFGKIELYALGEAISCRHIALVATTLIVLLAPLLTIVVSGLYIPQPFPATQPVLIHQVDWFNIQNDSWTNSSYVFGASQNMIGLIQYCNVSFPSGTFDELAFPTVQLDKVPLSKDSNASQVAIGVQAARGRMNCSLVEYVTNSNLTAYPQYQKFLEQDNRTVTVVTWEMIIPVNETAGCTSRSPNISLTSSGLLQIGTLAVPDSGYFGMEVYPRLKPGLSGNTYCESRYESWHIIGHQARPALTDELSLMRCMPFIETVFVNATLSLPTLDIVATPQVDEATATPLLDQGSPVAVGIPNIGIWGTISYTDDFFLALTTGIDAVPIDELSEPTNTQELLQNMDHLYAQAAAQVLNFNYRTSAAPSPGTPWYDDIASPRNGTLTQQDRVRLVQSMISTRILEAILAVIAFCAAIAWLLTRDAKKLLLPKNPASIAAKVSLLVDSELLETIPEGAEWDNDDELRRKGVFEGYVYSLGWWRGRDGERRFGIDIGVPDGDEVEGVEIDSKTEKEKKMSNGSSNGEIFRLVLDLEDVNASSVSPPLVLSLQLQTPLRDGVSVILALNIVLPAVIFIVVLIC</sequence>
<dbReference type="InParanoid" id="A0A194XH86"/>
<gene>
    <name evidence="2" type="ORF">LY89DRAFT_773942</name>
</gene>
<dbReference type="PANTHER" id="PTHR37544">
    <property type="entry name" value="SPRAY-RELATED"/>
    <property type="match status" value="1"/>
</dbReference>
<feature type="transmembrane region" description="Helical" evidence="1">
    <location>
        <begin position="145"/>
        <end position="164"/>
    </location>
</feature>
<feature type="transmembrane region" description="Helical" evidence="1">
    <location>
        <begin position="1157"/>
        <end position="1176"/>
    </location>
</feature>
<dbReference type="EMBL" id="KQ947411">
    <property type="protein sequence ID" value="KUJ19489.1"/>
    <property type="molecule type" value="Genomic_DNA"/>
</dbReference>
<feature type="transmembrane region" description="Helical" evidence="1">
    <location>
        <begin position="103"/>
        <end position="125"/>
    </location>
</feature>
<dbReference type="OrthoDB" id="5332281at2759"/>
<keyword evidence="3" id="KW-1185">Reference proteome</keyword>
<keyword evidence="1" id="KW-1133">Transmembrane helix</keyword>
<reference evidence="2 3" key="1">
    <citation type="submission" date="2015-10" db="EMBL/GenBank/DDBJ databases">
        <title>Full genome of DAOMC 229536 Phialocephala scopiformis, a fungal endophyte of spruce producing the potent anti-insectan compound rugulosin.</title>
        <authorList>
            <consortium name="DOE Joint Genome Institute"/>
            <person name="Walker A.K."/>
            <person name="Frasz S.L."/>
            <person name="Seifert K.A."/>
            <person name="Miller J.D."/>
            <person name="Mondo S.J."/>
            <person name="Labutti K."/>
            <person name="Lipzen A."/>
            <person name="Dockter R."/>
            <person name="Kennedy M."/>
            <person name="Grigoriev I.V."/>
            <person name="Spatafora J.W."/>
        </authorList>
    </citation>
    <scope>NUCLEOTIDE SEQUENCE [LARGE SCALE GENOMIC DNA]</scope>
    <source>
        <strain evidence="2 3">CBS 120377</strain>
    </source>
</reference>
<keyword evidence="1" id="KW-0472">Membrane</keyword>
<proteinExistence type="predicted"/>
<evidence type="ECO:0000313" key="2">
    <source>
        <dbReference type="EMBL" id="KUJ19489.1"/>
    </source>
</evidence>
<dbReference type="InterPro" id="IPR021840">
    <property type="entry name" value="DUF3433"/>
</dbReference>
<feature type="transmembrane region" description="Helical" evidence="1">
    <location>
        <begin position="713"/>
        <end position="733"/>
    </location>
</feature>
<feature type="transmembrane region" description="Helical" evidence="1">
    <location>
        <begin position="778"/>
        <end position="802"/>
    </location>
</feature>
<keyword evidence="1" id="KW-0812">Transmembrane</keyword>
<dbReference type="GeneID" id="28831679"/>
<evidence type="ECO:0000313" key="3">
    <source>
        <dbReference type="Proteomes" id="UP000070700"/>
    </source>
</evidence>
<evidence type="ECO:0000256" key="1">
    <source>
        <dbReference type="SAM" id="Phobius"/>
    </source>
</evidence>
<accession>A0A194XH86</accession>